<evidence type="ECO:0008006" key="3">
    <source>
        <dbReference type="Google" id="ProtNLM"/>
    </source>
</evidence>
<name>A0ABT2W8T8_9FLAO</name>
<dbReference type="EMBL" id="JAOTEM010000003">
    <property type="protein sequence ID" value="MCU7618405.1"/>
    <property type="molecule type" value="Genomic_DNA"/>
</dbReference>
<gene>
    <name evidence="1" type="ORF">NZ698_14490</name>
</gene>
<protein>
    <recommendedName>
        <fullName evidence="3">Baseplate protein J-like domain-containing protein</fullName>
    </recommendedName>
</protein>
<sequence length="1311" mass="150282">MEPLYSLLTFPQYFKEGYLYYNIMVLPRNINLYNSLGDNLPPFVDVQLSFETKIINHLDGLPIAPNVTHVPDFEILSEINDKNIVYREIIQQIETADQLKISDDVNENNDGGFSAQKEKFKNISIRKYLPQSYRNSFNFTSSRTKFAITDDQYECSIKNKEKIFTDEAIERNHISWGKLIAFIIRNPLLAEKAGLIYKVRTEISRNSLFLNGGWLYTTFAAEHSYSTLNSMIYACRIPKLKDKERQIFAPVLFPVKSAAENNATYDSVMQESILYNDGFAKIVHANQPVNQDLLQENDHSNPPLKDIGIRLGWDDEQLTIWGNRQLKQKDEVTDLPIDAPLGVFGYKIDVRKKDTEAWSSQNLIFANQNISFGNQLIIPQNHLFELPVEVHPSSHGNTINEGFWLPMYYASWCGNSMVIPDKEAQEVHQLTADKLAFDETLGAENALNTVPKRTYNPYQQDSRSIVPLLYGEDYEFRIRLMDISGGGPSVSDNPLNGGQNPVGKVHFIRNIAASALKIENAERFYQGQSQTKVNDMSILENILDEDNTLIIRRPDLSYPSVVYTGKYSDAATLLKNRIENISAPQNLEDRKEYIVGLPDPDVNTFKVIVEVKSLEMDNALSENGKESYIFLKEKTYQIPNDTANENYDLSAKIKIFYKDIKILNIKSLNEELNEISDNELFLPTSRHLRITFIPLVDNADEKNDYASEFIREGKKIIFTSFRSSQTEKNLLSEINGGLRAFYLQPEKTSDRPANLEQKEILKKSLENGTSVELQRLADALNLTVKNLTLEGLKGTRAQFGVSNQFRHSLSPDSGSVSFSSVKELFNHWIVAVDFTLNRDWFWDDLKINSFTVIRSVIISGQKIESQIIVGNIDMKDTASISMLQGDVDRSFTRILFLDVIDPEQLSQKFPREIFAEYTLVPNFKENYPAENIDNLHQKSLELPITIIPHQIPKMISAGLAMSSYQYDEEYYKSSVERQKYLWFEFETPPDDPEDTYFARILAHSPDPYLCRVDENLISNVSEDLPFALNEEKIREIIPNMTNDYAGIGVMQELIPETSSDGTKTYLLPLPSGLHANSDELFGFFTYEIRLGHKKESWSTAQGRYGRPLKVNGVQHPAPELVCNVYRSERIMKESVTKYLEISAPFANAVLNGKNISSFPPTTSLWYLMYTQVMQADGKSFRNILVDSGPMMYRPKRSKRNEKQFERESGNRLGKARILLSQIGNKLEELGLSKTNTLSVIAVEMFPMDSRWQHTIKKERKIDDRTFWDQHFMNEYMEEKKIINPLTDQLGRFRIYRTSVLTPVSETCCEDC</sequence>
<organism evidence="1 2">
    <name type="scientific">Chryseobacterium edaphi</name>
    <dbReference type="NCBI Taxonomy" id="2976532"/>
    <lineage>
        <taxon>Bacteria</taxon>
        <taxon>Pseudomonadati</taxon>
        <taxon>Bacteroidota</taxon>
        <taxon>Flavobacteriia</taxon>
        <taxon>Flavobacteriales</taxon>
        <taxon>Weeksellaceae</taxon>
        <taxon>Chryseobacterium group</taxon>
        <taxon>Chryseobacterium</taxon>
    </lineage>
</organism>
<comment type="caution">
    <text evidence="1">The sequence shown here is derived from an EMBL/GenBank/DDBJ whole genome shotgun (WGS) entry which is preliminary data.</text>
</comment>
<reference evidence="2" key="1">
    <citation type="submission" date="2023-07" db="EMBL/GenBank/DDBJ databases">
        <title>Chryseobacterium sp. strain PBS4-4 Genome sequencing and assembly.</title>
        <authorList>
            <person name="Jung Y."/>
        </authorList>
    </citation>
    <scope>NUCLEOTIDE SEQUENCE [LARGE SCALE GENOMIC DNA]</scope>
    <source>
        <strain evidence="2">PBS4-4</strain>
    </source>
</reference>
<keyword evidence="2" id="KW-1185">Reference proteome</keyword>
<evidence type="ECO:0000313" key="1">
    <source>
        <dbReference type="EMBL" id="MCU7618405.1"/>
    </source>
</evidence>
<dbReference type="RefSeq" id="WP_263003912.1">
    <property type="nucleotide sequence ID" value="NZ_JAOTEM010000003.1"/>
</dbReference>
<proteinExistence type="predicted"/>
<accession>A0ABT2W8T8</accession>
<dbReference type="Proteomes" id="UP001208649">
    <property type="component" value="Unassembled WGS sequence"/>
</dbReference>
<evidence type="ECO:0000313" key="2">
    <source>
        <dbReference type="Proteomes" id="UP001208649"/>
    </source>
</evidence>